<dbReference type="Proteomes" id="UP000823908">
    <property type="component" value="Unassembled WGS sequence"/>
</dbReference>
<comment type="caution">
    <text evidence="2">The sequence shown here is derived from an EMBL/GenBank/DDBJ whole genome shotgun (WGS) entry which is preliminary data.</text>
</comment>
<feature type="region of interest" description="Disordered" evidence="1">
    <location>
        <begin position="29"/>
        <end position="69"/>
    </location>
</feature>
<dbReference type="EMBL" id="DWUS01000191">
    <property type="protein sequence ID" value="HJD51841.1"/>
    <property type="molecule type" value="Genomic_DNA"/>
</dbReference>
<dbReference type="AlphaFoldDB" id="A0A9D2UGA9"/>
<reference evidence="2" key="1">
    <citation type="journal article" date="2021" name="PeerJ">
        <title>Extensive microbial diversity within the chicken gut microbiome revealed by metagenomics and culture.</title>
        <authorList>
            <person name="Gilroy R."/>
            <person name="Ravi A."/>
            <person name="Getino M."/>
            <person name="Pursley I."/>
            <person name="Horton D.L."/>
            <person name="Alikhan N.F."/>
            <person name="Baker D."/>
            <person name="Gharbi K."/>
            <person name="Hall N."/>
            <person name="Watson M."/>
            <person name="Adriaenssens E.M."/>
            <person name="Foster-Nyarko E."/>
            <person name="Jarju S."/>
            <person name="Secka A."/>
            <person name="Antonio M."/>
            <person name="Oren A."/>
            <person name="Chaudhuri R.R."/>
            <person name="La Ragione R."/>
            <person name="Hildebrand F."/>
            <person name="Pallen M.J."/>
        </authorList>
    </citation>
    <scope>NUCLEOTIDE SEQUENCE</scope>
    <source>
        <strain evidence="2">ChiHjej10B9-4811</strain>
    </source>
</reference>
<evidence type="ECO:0000313" key="2">
    <source>
        <dbReference type="EMBL" id="HJD51841.1"/>
    </source>
</evidence>
<protein>
    <submittedName>
        <fullName evidence="2">Uncharacterized protein</fullName>
    </submittedName>
</protein>
<gene>
    <name evidence="2" type="ORF">H9908_08265</name>
</gene>
<evidence type="ECO:0000313" key="3">
    <source>
        <dbReference type="Proteomes" id="UP000823908"/>
    </source>
</evidence>
<organism evidence="2 3">
    <name type="scientific">Candidatus Rothia avistercoris</name>
    <dbReference type="NCBI Taxonomy" id="2840479"/>
    <lineage>
        <taxon>Bacteria</taxon>
        <taxon>Bacillati</taxon>
        <taxon>Actinomycetota</taxon>
        <taxon>Actinomycetes</taxon>
        <taxon>Micrococcales</taxon>
        <taxon>Micrococcaceae</taxon>
        <taxon>Rothia</taxon>
    </lineage>
</organism>
<feature type="compositionally biased region" description="Polar residues" evidence="1">
    <location>
        <begin position="37"/>
        <end position="46"/>
    </location>
</feature>
<reference evidence="2" key="2">
    <citation type="submission" date="2021-04" db="EMBL/GenBank/DDBJ databases">
        <authorList>
            <person name="Gilroy R."/>
        </authorList>
    </citation>
    <scope>NUCLEOTIDE SEQUENCE</scope>
    <source>
        <strain evidence="2">ChiHjej10B9-4811</strain>
    </source>
</reference>
<sequence length="69" mass="7140">MTQHTAAPSSSPLFEKISQISARLEQVSPLSGPFPTVPSTSSQAASGGTRFAEPAEADAQPVQPWSQAS</sequence>
<proteinExistence type="predicted"/>
<evidence type="ECO:0000256" key="1">
    <source>
        <dbReference type="SAM" id="MobiDB-lite"/>
    </source>
</evidence>
<name>A0A9D2UGA9_9MICC</name>
<accession>A0A9D2UGA9</accession>